<feature type="region of interest" description="Disordered" evidence="1">
    <location>
        <begin position="1"/>
        <end position="27"/>
    </location>
</feature>
<proteinExistence type="predicted"/>
<keyword evidence="2" id="KW-0472">Membrane</keyword>
<dbReference type="RefSeq" id="WP_143265315.1">
    <property type="nucleotide sequence ID" value="NZ_JADBEG010000001.1"/>
</dbReference>
<keyword evidence="2" id="KW-0812">Transmembrane</keyword>
<comment type="caution">
    <text evidence="3">The sequence shown here is derived from an EMBL/GenBank/DDBJ whole genome shotgun (WGS) entry which is preliminary data.</text>
</comment>
<keyword evidence="2" id="KW-1133">Transmembrane helix</keyword>
<evidence type="ECO:0000313" key="4">
    <source>
        <dbReference type="Proteomes" id="UP000631670"/>
    </source>
</evidence>
<dbReference type="EMBL" id="JADBEG010000001">
    <property type="protein sequence ID" value="MBE1493681.1"/>
    <property type="molecule type" value="Genomic_DNA"/>
</dbReference>
<accession>A0ABR9HRY5</accession>
<gene>
    <name evidence="3" type="ORF">H4696_000781</name>
</gene>
<dbReference type="Proteomes" id="UP000631670">
    <property type="component" value="Unassembled WGS sequence"/>
</dbReference>
<sequence length="62" mass="6935">MTPSYREPAGLRGPPSIHWAHERDPPARRGVRSGLIVTFLVVLAHFGTCTYLTPLLRDVVRP</sequence>
<protein>
    <submittedName>
        <fullName evidence="3">MFS family arabinose efflux permease</fullName>
    </submittedName>
</protein>
<feature type="transmembrane region" description="Helical" evidence="2">
    <location>
        <begin position="33"/>
        <end position="53"/>
    </location>
</feature>
<evidence type="ECO:0000256" key="2">
    <source>
        <dbReference type="SAM" id="Phobius"/>
    </source>
</evidence>
<evidence type="ECO:0000256" key="1">
    <source>
        <dbReference type="SAM" id="MobiDB-lite"/>
    </source>
</evidence>
<name>A0ABR9HRY5_9PSEU</name>
<keyword evidence="4" id="KW-1185">Reference proteome</keyword>
<reference evidence="3 4" key="1">
    <citation type="submission" date="2020-10" db="EMBL/GenBank/DDBJ databases">
        <title>Sequencing the genomes of 1000 actinobacteria strains.</title>
        <authorList>
            <person name="Klenk H.-P."/>
        </authorList>
    </citation>
    <scope>NUCLEOTIDE SEQUENCE [LARGE SCALE GENOMIC DNA]</scope>
    <source>
        <strain evidence="3 4">DSM 44653</strain>
    </source>
</reference>
<evidence type="ECO:0000313" key="3">
    <source>
        <dbReference type="EMBL" id="MBE1493681.1"/>
    </source>
</evidence>
<organism evidence="3 4">
    <name type="scientific">Amycolatopsis lexingtonensis</name>
    <dbReference type="NCBI Taxonomy" id="218822"/>
    <lineage>
        <taxon>Bacteria</taxon>
        <taxon>Bacillati</taxon>
        <taxon>Actinomycetota</taxon>
        <taxon>Actinomycetes</taxon>
        <taxon>Pseudonocardiales</taxon>
        <taxon>Pseudonocardiaceae</taxon>
        <taxon>Amycolatopsis</taxon>
    </lineage>
</organism>